<keyword evidence="5" id="KW-1185">Reference proteome</keyword>
<feature type="domain" description="CBS" evidence="3">
    <location>
        <begin position="65"/>
        <end position="124"/>
    </location>
</feature>
<dbReference type="Gene3D" id="3.10.580.10">
    <property type="entry name" value="CBS-domain"/>
    <property type="match status" value="1"/>
</dbReference>
<dbReference type="KEGG" id="lacs:H4075_01030"/>
<dbReference type="SMART" id="SM00116">
    <property type="entry name" value="CBS"/>
    <property type="match status" value="2"/>
</dbReference>
<dbReference type="InterPro" id="IPR051257">
    <property type="entry name" value="Diverse_CBS-Domain"/>
</dbReference>
<dbReference type="AlphaFoldDB" id="A0A7G5XH58"/>
<keyword evidence="1 2" id="KW-0129">CBS domain</keyword>
<accession>A0A7G5XH58</accession>
<dbReference type="EMBL" id="CP060007">
    <property type="protein sequence ID" value="QNA44811.1"/>
    <property type="molecule type" value="Genomic_DNA"/>
</dbReference>
<feature type="domain" description="CBS" evidence="3">
    <location>
        <begin position="7"/>
        <end position="64"/>
    </location>
</feature>
<evidence type="ECO:0000313" key="4">
    <source>
        <dbReference type="EMBL" id="QNA44811.1"/>
    </source>
</evidence>
<dbReference type="SUPFAM" id="SSF54631">
    <property type="entry name" value="CBS-domain pair"/>
    <property type="match status" value="1"/>
</dbReference>
<dbReference type="PROSITE" id="PS51371">
    <property type="entry name" value="CBS"/>
    <property type="match status" value="2"/>
</dbReference>
<evidence type="ECO:0000256" key="2">
    <source>
        <dbReference type="PROSITE-ProRule" id="PRU00703"/>
    </source>
</evidence>
<proteinExistence type="predicted"/>
<protein>
    <submittedName>
        <fullName evidence="4">CBS domain-containing protein</fullName>
    </submittedName>
</protein>
<dbReference type="RefSeq" id="WP_182803322.1">
    <property type="nucleotide sequence ID" value="NZ_CP060007.1"/>
</dbReference>
<dbReference type="InterPro" id="IPR000644">
    <property type="entry name" value="CBS_dom"/>
</dbReference>
<gene>
    <name evidence="4" type="ORF">H4075_01030</name>
</gene>
<dbReference type="InterPro" id="IPR046342">
    <property type="entry name" value="CBS_dom_sf"/>
</dbReference>
<name>A0A7G5XH58_9BACT</name>
<sequence>MTAAELISNHIPTLQTTDTVRQALDWMNENRTTELPVVTDQKYVGLVYEDDIEEEDETSSIAPFLHDGKPVNINPADFFLVPLKIMHQQKLSLLPVVKEDGELMGIITRDDLLQAASHYNAAAVPGGIVILQMQPNSFYISEIGRIVESNNAKIIHLNTWTDSSTGELMVAIKVNKNDIQDILSSFERYEYNVIQYFGENLSEEELRLNYDHLMNYLNI</sequence>
<evidence type="ECO:0000256" key="1">
    <source>
        <dbReference type="ARBA" id="ARBA00023122"/>
    </source>
</evidence>
<evidence type="ECO:0000313" key="5">
    <source>
        <dbReference type="Proteomes" id="UP000515344"/>
    </source>
</evidence>
<dbReference type="PANTHER" id="PTHR43080">
    <property type="entry name" value="CBS DOMAIN-CONTAINING PROTEIN CBSX3, MITOCHONDRIAL"/>
    <property type="match status" value="1"/>
</dbReference>
<dbReference type="Proteomes" id="UP000515344">
    <property type="component" value="Chromosome"/>
</dbReference>
<dbReference type="PANTHER" id="PTHR43080:SF2">
    <property type="entry name" value="CBS DOMAIN-CONTAINING PROTEIN"/>
    <property type="match status" value="1"/>
</dbReference>
<organism evidence="4 5">
    <name type="scientific">Lacibacter sediminis</name>
    <dbReference type="NCBI Taxonomy" id="2760713"/>
    <lineage>
        <taxon>Bacteria</taxon>
        <taxon>Pseudomonadati</taxon>
        <taxon>Bacteroidota</taxon>
        <taxon>Chitinophagia</taxon>
        <taxon>Chitinophagales</taxon>
        <taxon>Chitinophagaceae</taxon>
        <taxon>Lacibacter</taxon>
    </lineage>
</organism>
<reference evidence="5" key="1">
    <citation type="submission" date="2020-08" db="EMBL/GenBank/DDBJ databases">
        <title>Lacibacter sp. S13-6-6 genome sequencing.</title>
        <authorList>
            <person name="Jin L."/>
        </authorList>
    </citation>
    <scope>NUCLEOTIDE SEQUENCE [LARGE SCALE GENOMIC DNA]</scope>
    <source>
        <strain evidence="5">S13-6-6</strain>
    </source>
</reference>
<evidence type="ECO:0000259" key="3">
    <source>
        <dbReference type="PROSITE" id="PS51371"/>
    </source>
</evidence>
<dbReference type="Pfam" id="PF00571">
    <property type="entry name" value="CBS"/>
    <property type="match status" value="2"/>
</dbReference>